<dbReference type="AlphaFoldDB" id="A0A4U0S2I2"/>
<reference evidence="3 4" key="1">
    <citation type="submission" date="2019-04" db="EMBL/GenBank/DDBJ databases">
        <title>Streptomyces oryziradicis sp. nov., a novel actinomycete isolated from rhizosphere soil of rice (Oryza sativa L.).</title>
        <authorList>
            <person name="Li C."/>
        </authorList>
    </citation>
    <scope>NUCLEOTIDE SEQUENCE [LARGE SCALE GENOMIC DNA]</scope>
    <source>
        <strain evidence="3 4">NEAU-C40</strain>
    </source>
</reference>
<dbReference type="GO" id="GO:0006310">
    <property type="term" value="P:DNA recombination"/>
    <property type="evidence" value="ECO:0007669"/>
    <property type="project" value="UniProtKB-KW"/>
</dbReference>
<name>A0A4U0S2I2_9ACTN</name>
<evidence type="ECO:0000259" key="2">
    <source>
        <dbReference type="Pfam" id="PF00589"/>
    </source>
</evidence>
<dbReference type="EMBL" id="SUMC01000058">
    <property type="protein sequence ID" value="TKA03042.1"/>
    <property type="molecule type" value="Genomic_DNA"/>
</dbReference>
<keyword evidence="1" id="KW-0233">DNA recombination</keyword>
<gene>
    <name evidence="3" type="ORF">FCI23_37440</name>
</gene>
<dbReference type="InterPro" id="IPR002104">
    <property type="entry name" value="Integrase_catalytic"/>
</dbReference>
<accession>A0A4U0S2I2</accession>
<sequence length="199" mass="21501">MRPGSLTLSALGDAVRQRRLAHNPARPSVLPRPPAAERRIWTPEQAARFLRHCHRADPFMADLCEVLIGTGMRKGEALGLHWKDVHLPEQVLYVRYTLSAIDNNRVVLTSPKTRSSKNWVALSPRVTAALQHQALAAGQPLDPAGRADDVSAAPMVGRCGPSGCWTASATCPKRQACRASRCTSCGTSPPPSRSPSASR</sequence>
<protein>
    <recommendedName>
        <fullName evidence="2">Tyr recombinase domain-containing protein</fullName>
    </recommendedName>
</protein>
<dbReference type="Pfam" id="PF00589">
    <property type="entry name" value="Phage_integrase"/>
    <property type="match status" value="1"/>
</dbReference>
<dbReference type="Proteomes" id="UP000305778">
    <property type="component" value="Unassembled WGS sequence"/>
</dbReference>
<comment type="caution">
    <text evidence="3">The sequence shown here is derived from an EMBL/GenBank/DDBJ whole genome shotgun (WGS) entry which is preliminary data.</text>
</comment>
<dbReference type="GO" id="GO:0015074">
    <property type="term" value="P:DNA integration"/>
    <property type="evidence" value="ECO:0007669"/>
    <property type="project" value="InterPro"/>
</dbReference>
<proteinExistence type="predicted"/>
<dbReference type="Gene3D" id="1.10.443.10">
    <property type="entry name" value="Intergrase catalytic core"/>
    <property type="match status" value="1"/>
</dbReference>
<evidence type="ECO:0000256" key="1">
    <source>
        <dbReference type="ARBA" id="ARBA00023172"/>
    </source>
</evidence>
<feature type="domain" description="Tyr recombinase" evidence="2">
    <location>
        <begin position="42"/>
        <end position="131"/>
    </location>
</feature>
<dbReference type="InterPro" id="IPR013762">
    <property type="entry name" value="Integrase-like_cat_sf"/>
</dbReference>
<dbReference type="GO" id="GO:0003677">
    <property type="term" value="F:DNA binding"/>
    <property type="evidence" value="ECO:0007669"/>
    <property type="project" value="InterPro"/>
</dbReference>
<keyword evidence="4" id="KW-1185">Reference proteome</keyword>
<evidence type="ECO:0000313" key="3">
    <source>
        <dbReference type="EMBL" id="TKA03042.1"/>
    </source>
</evidence>
<evidence type="ECO:0000313" key="4">
    <source>
        <dbReference type="Proteomes" id="UP000305778"/>
    </source>
</evidence>
<dbReference type="InterPro" id="IPR011010">
    <property type="entry name" value="DNA_brk_join_enz"/>
</dbReference>
<dbReference type="SUPFAM" id="SSF56349">
    <property type="entry name" value="DNA breaking-rejoining enzymes"/>
    <property type="match status" value="1"/>
</dbReference>
<dbReference type="OrthoDB" id="3175606at2"/>
<organism evidence="3 4">
    <name type="scientific">Actinacidiphila oryziradicis</name>
    <dbReference type="NCBI Taxonomy" id="2571141"/>
    <lineage>
        <taxon>Bacteria</taxon>
        <taxon>Bacillati</taxon>
        <taxon>Actinomycetota</taxon>
        <taxon>Actinomycetes</taxon>
        <taxon>Kitasatosporales</taxon>
        <taxon>Streptomycetaceae</taxon>
        <taxon>Actinacidiphila</taxon>
    </lineage>
</organism>